<evidence type="ECO:0000256" key="5">
    <source>
        <dbReference type="ARBA" id="ARBA00023136"/>
    </source>
</evidence>
<evidence type="ECO:0000313" key="13">
    <source>
        <dbReference type="Proteomes" id="UP000030636"/>
    </source>
</evidence>
<evidence type="ECO:0000256" key="8">
    <source>
        <dbReference type="ARBA" id="ARBA00035585"/>
    </source>
</evidence>
<feature type="region of interest" description="Disordered" evidence="11">
    <location>
        <begin position="1"/>
        <end position="41"/>
    </location>
</feature>
<evidence type="ECO:0000256" key="1">
    <source>
        <dbReference type="ARBA" id="ARBA00004651"/>
    </source>
</evidence>
<evidence type="ECO:0000256" key="9">
    <source>
        <dbReference type="ARBA" id="ARBA00049940"/>
    </source>
</evidence>
<reference evidence="12 13" key="1">
    <citation type="journal article" date="2015" name="Genome Announc.">
        <title>Bifidobacterium pseudolongum Strain PV8-2, Isolated from a Stool Sample of an Anemic Kenyan Infant.</title>
        <authorList>
            <person name="Vazquez-Gutierrez P."/>
            <person name="Lacroix C."/>
            <person name="Chassard C."/>
            <person name="Klumpp J."/>
            <person name="Stevens M.J."/>
            <person name="Jans C."/>
        </authorList>
    </citation>
    <scope>NUCLEOTIDE SEQUENCE [LARGE SCALE GENOMIC DNA]</scope>
    <source>
        <strain evidence="12 13">PV8-2</strain>
    </source>
</reference>
<dbReference type="HAMAP" id="MF_00454">
    <property type="entry name" value="FluC"/>
    <property type="match status" value="1"/>
</dbReference>
<keyword evidence="3 10" id="KW-0812">Transmembrane</keyword>
<comment type="function">
    <text evidence="9 10">Fluoride-specific ion channel. Important for reducing fluoride concentration in the cell, thus reducing its toxicity.</text>
</comment>
<dbReference type="GO" id="GO:0046872">
    <property type="term" value="F:metal ion binding"/>
    <property type="evidence" value="ECO:0007669"/>
    <property type="project" value="UniProtKB-KW"/>
</dbReference>
<comment type="catalytic activity">
    <reaction evidence="8">
        <text>fluoride(in) = fluoride(out)</text>
        <dbReference type="Rhea" id="RHEA:76159"/>
        <dbReference type="ChEBI" id="CHEBI:17051"/>
    </reaction>
    <physiologicalReaction direction="left-to-right" evidence="8">
        <dbReference type="Rhea" id="RHEA:76160"/>
    </physiologicalReaction>
</comment>
<keyword evidence="2 10" id="KW-1003">Cell membrane</keyword>
<dbReference type="Proteomes" id="UP000030636">
    <property type="component" value="Chromosome"/>
</dbReference>
<feature type="binding site" evidence="10">
    <location>
        <position position="160"/>
    </location>
    <ligand>
        <name>Na(+)</name>
        <dbReference type="ChEBI" id="CHEBI:29101"/>
        <note>structural</note>
    </ligand>
</feature>
<evidence type="ECO:0000313" key="12">
    <source>
        <dbReference type="EMBL" id="AIZ15619.1"/>
    </source>
</evidence>
<keyword evidence="10" id="KW-0915">Sodium</keyword>
<dbReference type="OrthoDB" id="3240363at2"/>
<protein>
    <recommendedName>
        <fullName evidence="10">Fluoride-specific ion channel FluC</fullName>
    </recommendedName>
</protein>
<comment type="similarity">
    <text evidence="7 10">Belongs to the fluoride channel Fluc/FEX (TC 1.A.43) family.</text>
</comment>
<keyword evidence="13" id="KW-1185">Reference proteome</keyword>
<dbReference type="KEGG" id="bpsp:AH67_00635"/>
<feature type="transmembrane region" description="Helical" evidence="10">
    <location>
        <begin position="182"/>
        <end position="207"/>
    </location>
</feature>
<dbReference type="InterPro" id="IPR003691">
    <property type="entry name" value="FluC"/>
</dbReference>
<keyword evidence="10" id="KW-0479">Metal-binding</keyword>
<dbReference type="EMBL" id="CP007457">
    <property type="protein sequence ID" value="AIZ15619.1"/>
    <property type="molecule type" value="Genomic_DNA"/>
</dbReference>
<organism evidence="12 13">
    <name type="scientific">Bifidobacterium pseudolongum PV8-2</name>
    <dbReference type="NCBI Taxonomy" id="1447715"/>
    <lineage>
        <taxon>Bacteria</taxon>
        <taxon>Bacillati</taxon>
        <taxon>Actinomycetota</taxon>
        <taxon>Actinomycetes</taxon>
        <taxon>Bifidobacteriales</taxon>
        <taxon>Bifidobacteriaceae</taxon>
        <taxon>Bifidobacterium</taxon>
    </lineage>
</organism>
<dbReference type="PANTHER" id="PTHR28259:SF1">
    <property type="entry name" value="FLUORIDE EXPORT PROTEIN 1-RELATED"/>
    <property type="match status" value="1"/>
</dbReference>
<gene>
    <name evidence="10" type="primary">fluC</name>
    <name evidence="10" type="synonym">crcB</name>
    <name evidence="12" type="ORF">AH67_00635</name>
</gene>
<accession>A0A0A7I9W9</accession>
<evidence type="ECO:0000256" key="3">
    <source>
        <dbReference type="ARBA" id="ARBA00022692"/>
    </source>
</evidence>
<keyword evidence="6 10" id="KW-0407">Ion channel</keyword>
<evidence type="ECO:0000256" key="2">
    <source>
        <dbReference type="ARBA" id="ARBA00022475"/>
    </source>
</evidence>
<dbReference type="RefSeq" id="WP_022858185.1">
    <property type="nucleotide sequence ID" value="NZ_CP007457.1"/>
</dbReference>
<comment type="activity regulation">
    <text evidence="10">Na(+) is not transported, but it plays an essential structural role and its presence is essential for fluoride channel function.</text>
</comment>
<sequence length="291" mass="31607">MHTYDDGGSRGQSLTAHAEPDSEPAANADSDNPLTRDFEQELLRPHPTGAAAARKPPSVPLAPLKRVQARFNPLADAMVYLVVFIGGCFGTALRYGLWLWLPYQGTTNRLLMAFHPATFIANMIATFVFALLSSYMTQAIWVRKRARQLISRGVGMGMCGGFSTLSAMMIEDITAMHNGGYWGFFLYTMLTFIAGMVVAWFGSWLGLQLTRKRSARQAVADVMRMQTRAKPAIGVRVPTDPDVAGARLADPNDELQSASLAALAATTHTGDPDPDTDEIPVVADPMTGEVK</sequence>
<comment type="subcellular location">
    <subcellularLocation>
        <location evidence="1 10">Cell membrane</location>
        <topology evidence="1 10">Multi-pass membrane protein</topology>
    </subcellularLocation>
</comment>
<evidence type="ECO:0000256" key="4">
    <source>
        <dbReference type="ARBA" id="ARBA00022989"/>
    </source>
</evidence>
<dbReference type="PANTHER" id="PTHR28259">
    <property type="entry name" value="FLUORIDE EXPORT PROTEIN 1-RELATED"/>
    <property type="match status" value="1"/>
</dbReference>
<name>A0A0A7I9W9_9BIFI</name>
<evidence type="ECO:0000256" key="7">
    <source>
        <dbReference type="ARBA" id="ARBA00035120"/>
    </source>
</evidence>
<keyword evidence="10" id="KW-0406">Ion transport</keyword>
<feature type="region of interest" description="Disordered" evidence="11">
    <location>
        <begin position="264"/>
        <end position="291"/>
    </location>
</feature>
<feature type="transmembrane region" description="Helical" evidence="10">
    <location>
        <begin position="149"/>
        <end position="170"/>
    </location>
</feature>
<dbReference type="GO" id="GO:0062054">
    <property type="term" value="F:fluoride channel activity"/>
    <property type="evidence" value="ECO:0007669"/>
    <property type="project" value="UniProtKB-UniRule"/>
</dbReference>
<dbReference type="Pfam" id="PF02537">
    <property type="entry name" value="CRCB"/>
    <property type="match status" value="1"/>
</dbReference>
<proteinExistence type="inferred from homology"/>
<feature type="transmembrane region" description="Helical" evidence="10">
    <location>
        <begin position="78"/>
        <end position="101"/>
    </location>
</feature>
<dbReference type="GO" id="GO:0140114">
    <property type="term" value="P:cellular detoxification of fluoride"/>
    <property type="evidence" value="ECO:0007669"/>
    <property type="project" value="UniProtKB-UniRule"/>
</dbReference>
<dbReference type="STRING" id="1447715.AH67_00635"/>
<dbReference type="AlphaFoldDB" id="A0A0A7I9W9"/>
<keyword evidence="10" id="KW-0813">Transport</keyword>
<evidence type="ECO:0000256" key="6">
    <source>
        <dbReference type="ARBA" id="ARBA00023303"/>
    </source>
</evidence>
<feature type="transmembrane region" description="Helical" evidence="10">
    <location>
        <begin position="113"/>
        <end position="137"/>
    </location>
</feature>
<dbReference type="GO" id="GO:0005886">
    <property type="term" value="C:plasma membrane"/>
    <property type="evidence" value="ECO:0007669"/>
    <property type="project" value="UniProtKB-SubCell"/>
</dbReference>
<keyword evidence="5 10" id="KW-0472">Membrane</keyword>
<feature type="binding site" evidence="10">
    <location>
        <position position="163"/>
    </location>
    <ligand>
        <name>Na(+)</name>
        <dbReference type="ChEBI" id="CHEBI:29101"/>
        <note>structural</note>
    </ligand>
</feature>
<evidence type="ECO:0000256" key="10">
    <source>
        <dbReference type="HAMAP-Rule" id="MF_00454"/>
    </source>
</evidence>
<evidence type="ECO:0000256" key="11">
    <source>
        <dbReference type="SAM" id="MobiDB-lite"/>
    </source>
</evidence>
<dbReference type="HOGENOM" id="CLU_079832_0_0_11"/>
<keyword evidence="4 10" id="KW-1133">Transmembrane helix</keyword>